<dbReference type="EMBL" id="GECU01021278">
    <property type="protein sequence ID" value="JAS86428.1"/>
    <property type="molecule type" value="Transcribed_RNA"/>
</dbReference>
<reference evidence="2" key="1">
    <citation type="submission" date="2015-11" db="EMBL/GenBank/DDBJ databases">
        <title>De novo transcriptome assembly of four potential Pierce s Disease insect vectors from Arizona vineyards.</title>
        <authorList>
            <person name="Tassone E.E."/>
        </authorList>
    </citation>
    <scope>NUCLEOTIDE SEQUENCE</scope>
</reference>
<keyword evidence="1" id="KW-0472">Membrane</keyword>
<feature type="transmembrane region" description="Helical" evidence="1">
    <location>
        <begin position="135"/>
        <end position="154"/>
    </location>
</feature>
<keyword evidence="1" id="KW-0812">Transmembrane</keyword>
<dbReference type="AlphaFoldDB" id="A0A1B6IHM7"/>
<accession>A0A1B6IHM7</accession>
<evidence type="ECO:0000313" key="2">
    <source>
        <dbReference type="EMBL" id="JAS86428.1"/>
    </source>
</evidence>
<organism evidence="2">
    <name type="scientific">Homalodisca liturata</name>
    <dbReference type="NCBI Taxonomy" id="320908"/>
    <lineage>
        <taxon>Eukaryota</taxon>
        <taxon>Metazoa</taxon>
        <taxon>Ecdysozoa</taxon>
        <taxon>Arthropoda</taxon>
        <taxon>Hexapoda</taxon>
        <taxon>Insecta</taxon>
        <taxon>Pterygota</taxon>
        <taxon>Neoptera</taxon>
        <taxon>Paraneoptera</taxon>
        <taxon>Hemiptera</taxon>
        <taxon>Auchenorrhyncha</taxon>
        <taxon>Membracoidea</taxon>
        <taxon>Cicadellidae</taxon>
        <taxon>Cicadellinae</taxon>
        <taxon>Proconiini</taxon>
        <taxon>Homalodisca</taxon>
    </lineage>
</organism>
<proteinExistence type="predicted"/>
<keyword evidence="1" id="KW-1133">Transmembrane helix</keyword>
<evidence type="ECO:0000256" key="1">
    <source>
        <dbReference type="SAM" id="Phobius"/>
    </source>
</evidence>
<sequence>MRISLLLNSTMSKSCVQSRSRFQQGRKSHLLPGQDNIPYPFKGSRSKEEMRSSFYLSSVPLNSIRQLPSFLSACYELKWFINSRTTLSQALDVAVKQIYSLSVLLMFYLTLVLVSVQVAGLVVMLSYAATLPVGLQFMLVSVLIISTTAFQIMYKQQ</sequence>
<feature type="non-terminal residue" evidence="2">
    <location>
        <position position="157"/>
    </location>
</feature>
<protein>
    <submittedName>
        <fullName evidence="2">Uncharacterized protein</fullName>
    </submittedName>
</protein>
<gene>
    <name evidence="2" type="ORF">g.20841</name>
</gene>
<name>A0A1B6IHM7_9HEMI</name>
<feature type="transmembrane region" description="Helical" evidence="1">
    <location>
        <begin position="105"/>
        <end position="129"/>
    </location>
</feature>